<accession>A0AAW7WAD5</accession>
<dbReference type="AlphaFoldDB" id="A0AAW7WAD5"/>
<feature type="region of interest" description="Disordered" evidence="1">
    <location>
        <begin position="34"/>
        <end position="73"/>
    </location>
</feature>
<protein>
    <submittedName>
        <fullName evidence="2">Phage terminase small subunit</fullName>
    </submittedName>
</protein>
<evidence type="ECO:0000256" key="1">
    <source>
        <dbReference type="SAM" id="MobiDB-lite"/>
    </source>
</evidence>
<feature type="compositionally biased region" description="Basic residues" evidence="1">
    <location>
        <begin position="34"/>
        <end position="52"/>
    </location>
</feature>
<dbReference type="Proteomes" id="UP001170022">
    <property type="component" value="Unassembled WGS sequence"/>
</dbReference>
<gene>
    <name evidence="2" type="primary">terS</name>
    <name evidence="2" type="ORF">Q4441_08270</name>
</gene>
<evidence type="ECO:0000313" key="2">
    <source>
        <dbReference type="EMBL" id="MDO6348579.1"/>
    </source>
</evidence>
<dbReference type="EMBL" id="JAUONQ010000009">
    <property type="protein sequence ID" value="MDO6348579.1"/>
    <property type="molecule type" value="Genomic_DNA"/>
</dbReference>
<evidence type="ECO:0000313" key="3">
    <source>
        <dbReference type="Proteomes" id="UP001170022"/>
    </source>
</evidence>
<name>A0AAW7WAD5_STROR</name>
<comment type="caution">
    <text evidence="2">The sequence shown here is derived from an EMBL/GenBank/DDBJ whole genome shotgun (WGS) entry which is preliminary data.</text>
</comment>
<sequence length="228" mass="25282">MANSELARKDYEAGMKYKDIAAKHNVSINTVKSWQRRHGWSRGKKGAPKKSRGAPIGNKNAVGHGAPKGNSNAVTHGLRRRFLPEGISELVDEVRAMSPIDILWENITLTYANLLHAQRILYVQDVDDTTSVLIATTAKGGASYEIHTSWDKQGKALAAIARAQTELRGMIKTYDELTRSPLVTEEQRLRIDNLKAQLGSNDEDDTVITGFTFDRSEYNGNTEPSETD</sequence>
<reference evidence="2" key="1">
    <citation type="submission" date="2023-07" db="EMBL/GenBank/DDBJ databases">
        <title>Whole Genome Sequencing of Colonoscopy isolates.</title>
        <authorList>
            <person name="Surve S.V."/>
            <person name="Valls R.A."/>
            <person name="Barrak K.E."/>
            <person name="Gardner T.B."/>
            <person name="O'Toole G.A."/>
        </authorList>
    </citation>
    <scope>NUCLEOTIDE SEQUENCE</scope>
    <source>
        <strain evidence="2">GP0012</strain>
    </source>
</reference>
<proteinExistence type="predicted"/>
<organism evidence="2 3">
    <name type="scientific">Streptococcus oralis</name>
    <dbReference type="NCBI Taxonomy" id="1303"/>
    <lineage>
        <taxon>Bacteria</taxon>
        <taxon>Bacillati</taxon>
        <taxon>Bacillota</taxon>
        <taxon>Bacilli</taxon>
        <taxon>Lactobacillales</taxon>
        <taxon>Streptococcaceae</taxon>
        <taxon>Streptococcus</taxon>
    </lineage>
</organism>
<dbReference type="NCBIfam" id="NF040601">
    <property type="entry name" value="TerS_not_xtmA"/>
    <property type="match status" value="1"/>
</dbReference>
<dbReference type="Gene3D" id="1.10.10.60">
    <property type="entry name" value="Homeodomain-like"/>
    <property type="match status" value="1"/>
</dbReference>
<dbReference type="RefSeq" id="WP_303432910.1">
    <property type="nucleotide sequence ID" value="NZ_JAUONO010000009.1"/>
</dbReference>